<feature type="transmembrane region" description="Helical" evidence="8">
    <location>
        <begin position="156"/>
        <end position="175"/>
    </location>
</feature>
<evidence type="ECO:0000256" key="6">
    <source>
        <dbReference type="RuleBase" id="RU004057"/>
    </source>
</evidence>
<dbReference type="RefSeq" id="WP_377558144.1">
    <property type="nucleotide sequence ID" value="NZ_JBHUHQ010000019.1"/>
</dbReference>
<keyword evidence="7" id="KW-0175">Coiled coil</keyword>
<gene>
    <name evidence="10" type="ORF">ACFSJF_14600</name>
</gene>
<dbReference type="EMBL" id="JBHUHQ010000019">
    <property type="protein sequence ID" value="MFD2045506.1"/>
    <property type="molecule type" value="Genomic_DNA"/>
</dbReference>
<evidence type="ECO:0000313" key="11">
    <source>
        <dbReference type="Proteomes" id="UP001597383"/>
    </source>
</evidence>
<comment type="subcellular location">
    <subcellularLocation>
        <location evidence="1">Cell membrane</location>
        <topology evidence="1">Multi-pass membrane protein</topology>
    </subcellularLocation>
    <subcellularLocation>
        <location evidence="6">Membrane</location>
        <topology evidence="6">Multi-pass membrane protein</topology>
    </subcellularLocation>
</comment>
<evidence type="ECO:0000256" key="4">
    <source>
        <dbReference type="ARBA" id="ARBA00022989"/>
    </source>
</evidence>
<proteinExistence type="inferred from homology"/>
<keyword evidence="4 8" id="KW-1133">Transmembrane helix</keyword>
<feature type="transmembrane region" description="Helical" evidence="8">
    <location>
        <begin position="116"/>
        <end position="136"/>
    </location>
</feature>
<evidence type="ECO:0000256" key="2">
    <source>
        <dbReference type="ARBA" id="ARBA00022475"/>
    </source>
</evidence>
<evidence type="ECO:0000259" key="9">
    <source>
        <dbReference type="Pfam" id="PF01618"/>
    </source>
</evidence>
<keyword evidence="5 8" id="KW-0472">Membrane</keyword>
<name>A0ABW4W3A0_9BACI</name>
<evidence type="ECO:0000256" key="5">
    <source>
        <dbReference type="ARBA" id="ARBA00023136"/>
    </source>
</evidence>
<comment type="similarity">
    <text evidence="6">Belongs to the exbB/tolQ family.</text>
</comment>
<dbReference type="Pfam" id="PF01618">
    <property type="entry name" value="MotA_ExbB"/>
    <property type="match status" value="1"/>
</dbReference>
<keyword evidence="11" id="KW-1185">Reference proteome</keyword>
<keyword evidence="2" id="KW-1003">Cell membrane</keyword>
<evidence type="ECO:0000256" key="8">
    <source>
        <dbReference type="SAM" id="Phobius"/>
    </source>
</evidence>
<sequence>MLESILGLFASEQKVQAILSHPVIELIFMVLFVAFFITVFVHLALFSKLKRLRNYLQESNRMDVDPLLSFKEQYDKRQKEDSVKVETFVQEKFSGWRVFSVPVVSLIKIIQMTVSIFILIGVLGTFIGLTISLGSIDGTGNQLVENVASVLSGIDIAFYTSIAGMGFSLIMTVLIKTLNTEHMLTDIMLKVESNLEGTDQNGMSRLIDVSETINQSIVNLHESNQQSLQGIEQAFQGFQDYTTGLQQSAQDLAAFNDGLSKNLTEFQGLFEQMKEVTDGFGEGTARLNDNFDSLFSYFKKMDGRNDRMVKAFENTYEKVKEVSTTQMDTLNQFEDSVVDLKKFTSSIMQGQESIIDSYDKIMHQCNDLVKKMEAHNKDFKQVFGSDLNTKLAGISTYLGELSKDFDRLGESIVQLPQALEVINQTQADYKHLLTDRFEDLKEFNRTFNDHLKKHTIETITFEKHLQNATQTYEEVGLKNNQLINEINSSITQMNQAFNQRENQVEASVGILKDTLSKYVANLEGTLGDKMENVVRNISASMDNTNEEIKREFKELRRLSEEIQQSNSRYTQQMLQELSREIQTLNRQLGVVSQQGVPRPNSIGLRQNEY</sequence>
<comment type="caution">
    <text evidence="10">The sequence shown here is derived from an EMBL/GenBank/DDBJ whole genome shotgun (WGS) entry which is preliminary data.</text>
</comment>
<feature type="domain" description="MotA/TolQ/ExbB proton channel" evidence="9">
    <location>
        <begin position="107"/>
        <end position="179"/>
    </location>
</feature>
<evidence type="ECO:0000256" key="3">
    <source>
        <dbReference type="ARBA" id="ARBA00022692"/>
    </source>
</evidence>
<feature type="coiled-coil region" evidence="7">
    <location>
        <begin position="538"/>
        <end position="594"/>
    </location>
</feature>
<dbReference type="InterPro" id="IPR002898">
    <property type="entry name" value="MotA_ExbB_proton_chnl"/>
</dbReference>
<keyword evidence="6" id="KW-0653">Protein transport</keyword>
<accession>A0ABW4W3A0</accession>
<dbReference type="Gene3D" id="1.20.120.20">
    <property type="entry name" value="Apolipoprotein"/>
    <property type="match status" value="1"/>
</dbReference>
<protein>
    <submittedName>
        <fullName evidence="10">MotA/TolQ/ExbB proton channel family protein</fullName>
    </submittedName>
</protein>
<evidence type="ECO:0000313" key="10">
    <source>
        <dbReference type="EMBL" id="MFD2045506.1"/>
    </source>
</evidence>
<keyword evidence="3 8" id="KW-0812">Transmembrane</keyword>
<evidence type="ECO:0000256" key="1">
    <source>
        <dbReference type="ARBA" id="ARBA00004651"/>
    </source>
</evidence>
<organism evidence="10 11">
    <name type="scientific">Ornithinibacillus salinisoli</name>
    <dbReference type="NCBI Taxonomy" id="1848459"/>
    <lineage>
        <taxon>Bacteria</taxon>
        <taxon>Bacillati</taxon>
        <taxon>Bacillota</taxon>
        <taxon>Bacilli</taxon>
        <taxon>Bacillales</taxon>
        <taxon>Bacillaceae</taxon>
        <taxon>Ornithinibacillus</taxon>
    </lineage>
</organism>
<feature type="transmembrane region" description="Helical" evidence="8">
    <location>
        <begin position="26"/>
        <end position="46"/>
    </location>
</feature>
<keyword evidence="6" id="KW-0813">Transport</keyword>
<reference evidence="11" key="1">
    <citation type="journal article" date="2019" name="Int. J. Syst. Evol. Microbiol.">
        <title>The Global Catalogue of Microorganisms (GCM) 10K type strain sequencing project: providing services to taxonomists for standard genome sequencing and annotation.</title>
        <authorList>
            <consortium name="The Broad Institute Genomics Platform"/>
            <consortium name="The Broad Institute Genome Sequencing Center for Infectious Disease"/>
            <person name="Wu L."/>
            <person name="Ma J."/>
        </authorList>
    </citation>
    <scope>NUCLEOTIDE SEQUENCE [LARGE SCALE GENOMIC DNA]</scope>
    <source>
        <strain evidence="11">R28</strain>
    </source>
</reference>
<evidence type="ECO:0000256" key="7">
    <source>
        <dbReference type="SAM" id="Coils"/>
    </source>
</evidence>
<dbReference type="Proteomes" id="UP001597383">
    <property type="component" value="Unassembled WGS sequence"/>
</dbReference>